<feature type="transmembrane region" description="Helical" evidence="8">
    <location>
        <begin position="6"/>
        <end position="23"/>
    </location>
</feature>
<keyword evidence="10" id="KW-1185">Reference proteome</keyword>
<dbReference type="Pfam" id="PF04093">
    <property type="entry name" value="MreD"/>
    <property type="match status" value="1"/>
</dbReference>
<reference evidence="9 10" key="1">
    <citation type="journal article" date="2021" name="Int. J. Syst. Evol. Microbiol.">
        <title>Streptococcus vicugnae sp. nov., isolated from faeces of alpacas (Vicugna pacos) and cattle (Bos taurus), Streptococcus zalophi sp. nov., and Streptococcus pacificus sp. nov., isolated from respiratory tract of California sea lions (Zalophus californianus).</title>
        <authorList>
            <person name="Volokhov D.V."/>
            <person name="Zagorodnyaya T.A."/>
            <person name="Shen Z."/>
            <person name="Blom J."/>
            <person name="Furtak V.A."/>
            <person name="Eisenberg T."/>
            <person name="Fan P."/>
            <person name="Jeong K.C."/>
            <person name="Gao Y."/>
            <person name="Zhang S."/>
            <person name="Amselle M."/>
        </authorList>
    </citation>
    <scope>NUCLEOTIDE SEQUENCE [LARGE SCALE GENOMIC DNA]</scope>
    <source>
        <strain evidence="9 10">CSL7591</strain>
    </source>
</reference>
<evidence type="ECO:0000256" key="1">
    <source>
        <dbReference type="ARBA" id="ARBA00004651"/>
    </source>
</evidence>
<dbReference type="Proteomes" id="UP000653045">
    <property type="component" value="Unassembled WGS sequence"/>
</dbReference>
<keyword evidence="7 8" id="KW-0472">Membrane</keyword>
<organism evidence="9 10">
    <name type="scientific">Streptococcus pacificus</name>
    <dbReference type="NCBI Taxonomy" id="2740577"/>
    <lineage>
        <taxon>Bacteria</taxon>
        <taxon>Bacillati</taxon>
        <taxon>Bacillota</taxon>
        <taxon>Bacilli</taxon>
        <taxon>Lactobacillales</taxon>
        <taxon>Streptococcaceae</taxon>
        <taxon>Streptococcus</taxon>
    </lineage>
</organism>
<keyword evidence="4 8" id="KW-0812">Transmembrane</keyword>
<feature type="transmembrane region" description="Helical" evidence="8">
    <location>
        <begin position="139"/>
        <end position="160"/>
    </location>
</feature>
<gene>
    <name evidence="9" type="primary">mreD</name>
    <name evidence="9" type="ORF">JHK62_07755</name>
</gene>
<accession>A0ABS0ZKR9</accession>
<dbReference type="InterPro" id="IPR007227">
    <property type="entry name" value="Cell_shape_determining_MreD"/>
</dbReference>
<evidence type="ECO:0000256" key="8">
    <source>
        <dbReference type="SAM" id="Phobius"/>
    </source>
</evidence>
<feature type="transmembrane region" description="Helical" evidence="8">
    <location>
        <begin position="107"/>
        <end position="127"/>
    </location>
</feature>
<evidence type="ECO:0000256" key="3">
    <source>
        <dbReference type="ARBA" id="ARBA00022475"/>
    </source>
</evidence>
<evidence type="ECO:0000256" key="5">
    <source>
        <dbReference type="ARBA" id="ARBA00022960"/>
    </source>
</evidence>
<sequence>MKRVSRFFPFIFLFLSLFIDRHLTYLMSGLFHNQFVISSQFFLMMLLFFILHYQKWLVYLFFVSLSFVYDSLYFHSIGISIFLFPILILLGYKWLPLIRDNKLIRGVSLFILMFMFNVGSYFLAVFYQMTSYPFGIFVTYHLLPTLIVNLFFFLFSDFFVKRLHLI</sequence>
<feature type="transmembrane region" description="Helical" evidence="8">
    <location>
        <begin position="73"/>
        <end position="95"/>
    </location>
</feature>
<dbReference type="RefSeq" id="WP_199576186.1">
    <property type="nucleotide sequence ID" value="NZ_JAENBO010000008.1"/>
</dbReference>
<evidence type="ECO:0000313" key="10">
    <source>
        <dbReference type="Proteomes" id="UP000653045"/>
    </source>
</evidence>
<dbReference type="EMBL" id="JAENBO010000008">
    <property type="protein sequence ID" value="MBJ8326562.1"/>
    <property type="molecule type" value="Genomic_DNA"/>
</dbReference>
<keyword evidence="3" id="KW-1003">Cell membrane</keyword>
<evidence type="ECO:0000256" key="6">
    <source>
        <dbReference type="ARBA" id="ARBA00022989"/>
    </source>
</evidence>
<comment type="subcellular location">
    <subcellularLocation>
        <location evidence="1">Cell membrane</location>
        <topology evidence="1">Multi-pass membrane protein</topology>
    </subcellularLocation>
</comment>
<feature type="transmembrane region" description="Helical" evidence="8">
    <location>
        <begin position="35"/>
        <end position="53"/>
    </location>
</feature>
<keyword evidence="6 8" id="KW-1133">Transmembrane helix</keyword>
<comment type="similarity">
    <text evidence="2">Belongs to the MreD family.</text>
</comment>
<evidence type="ECO:0000256" key="7">
    <source>
        <dbReference type="ARBA" id="ARBA00023136"/>
    </source>
</evidence>
<name>A0ABS0ZKR9_9STRE</name>
<evidence type="ECO:0000256" key="2">
    <source>
        <dbReference type="ARBA" id="ARBA00007776"/>
    </source>
</evidence>
<protein>
    <submittedName>
        <fullName evidence="9">Rod shape-determining protein MreD</fullName>
    </submittedName>
</protein>
<evidence type="ECO:0000256" key="4">
    <source>
        <dbReference type="ARBA" id="ARBA00022692"/>
    </source>
</evidence>
<proteinExistence type="inferred from homology"/>
<evidence type="ECO:0000313" key="9">
    <source>
        <dbReference type="EMBL" id="MBJ8326562.1"/>
    </source>
</evidence>
<keyword evidence="5" id="KW-0133">Cell shape</keyword>
<comment type="caution">
    <text evidence="9">The sequence shown here is derived from an EMBL/GenBank/DDBJ whole genome shotgun (WGS) entry which is preliminary data.</text>
</comment>